<dbReference type="CDD" id="cd07377">
    <property type="entry name" value="WHTH_GntR"/>
    <property type="match status" value="1"/>
</dbReference>
<name>A0A0J5XIH4_BURCE</name>
<feature type="region of interest" description="Disordered" evidence="4">
    <location>
        <begin position="1"/>
        <end position="20"/>
    </location>
</feature>
<evidence type="ECO:0000313" key="6">
    <source>
        <dbReference type="EMBL" id="KML62552.1"/>
    </source>
</evidence>
<reference evidence="6 7" key="1">
    <citation type="submission" date="2015-05" db="EMBL/GenBank/DDBJ databases">
        <title>Draft genome of Burkholderia cepacia LK29.</title>
        <authorList>
            <person name="Chan X.Y."/>
        </authorList>
    </citation>
    <scope>NUCLEOTIDE SEQUENCE [LARGE SCALE GENOMIC DNA]</scope>
    <source>
        <strain evidence="6 7">LK29</strain>
    </source>
</reference>
<dbReference type="GO" id="GO:0003700">
    <property type="term" value="F:DNA-binding transcription factor activity"/>
    <property type="evidence" value="ECO:0007669"/>
    <property type="project" value="InterPro"/>
</dbReference>
<evidence type="ECO:0000256" key="4">
    <source>
        <dbReference type="SAM" id="MobiDB-lite"/>
    </source>
</evidence>
<organism evidence="6 7">
    <name type="scientific">Burkholderia cepacia</name>
    <name type="common">Pseudomonas cepacia</name>
    <dbReference type="NCBI Taxonomy" id="292"/>
    <lineage>
        <taxon>Bacteria</taxon>
        <taxon>Pseudomonadati</taxon>
        <taxon>Pseudomonadota</taxon>
        <taxon>Betaproteobacteria</taxon>
        <taxon>Burkholderiales</taxon>
        <taxon>Burkholderiaceae</taxon>
        <taxon>Burkholderia</taxon>
        <taxon>Burkholderia cepacia complex</taxon>
    </lineage>
</organism>
<dbReference type="AlphaFoldDB" id="A0A0J5XIH4"/>
<dbReference type="GO" id="GO:0003677">
    <property type="term" value="F:DNA binding"/>
    <property type="evidence" value="ECO:0007669"/>
    <property type="project" value="UniProtKB-KW"/>
</dbReference>
<evidence type="ECO:0000313" key="7">
    <source>
        <dbReference type="Proteomes" id="UP000036338"/>
    </source>
</evidence>
<evidence type="ECO:0000256" key="3">
    <source>
        <dbReference type="ARBA" id="ARBA00023163"/>
    </source>
</evidence>
<dbReference type="InterPro" id="IPR008920">
    <property type="entry name" value="TF_FadR/GntR_C"/>
</dbReference>
<dbReference type="SMART" id="SM00895">
    <property type="entry name" value="FCD"/>
    <property type="match status" value="1"/>
</dbReference>
<dbReference type="Proteomes" id="UP000036338">
    <property type="component" value="Unassembled WGS sequence"/>
</dbReference>
<dbReference type="PANTHER" id="PTHR43537">
    <property type="entry name" value="TRANSCRIPTIONAL REGULATOR, GNTR FAMILY"/>
    <property type="match status" value="1"/>
</dbReference>
<dbReference type="Gene3D" id="1.10.10.10">
    <property type="entry name" value="Winged helix-like DNA-binding domain superfamily/Winged helix DNA-binding domain"/>
    <property type="match status" value="1"/>
</dbReference>
<dbReference type="InterPro" id="IPR000524">
    <property type="entry name" value="Tscrpt_reg_HTH_GntR"/>
</dbReference>
<keyword evidence="3" id="KW-0804">Transcription</keyword>
<evidence type="ECO:0000259" key="5">
    <source>
        <dbReference type="PROSITE" id="PS50949"/>
    </source>
</evidence>
<feature type="domain" description="HTH gntR-type" evidence="5">
    <location>
        <begin position="21"/>
        <end position="88"/>
    </location>
</feature>
<dbReference type="PATRIC" id="fig|292.27.peg.7135"/>
<dbReference type="SMART" id="SM00345">
    <property type="entry name" value="HTH_GNTR"/>
    <property type="match status" value="1"/>
</dbReference>
<comment type="caution">
    <text evidence="6">The sequence shown here is derived from an EMBL/GenBank/DDBJ whole genome shotgun (WGS) entry which is preliminary data.</text>
</comment>
<dbReference type="Pfam" id="PF00392">
    <property type="entry name" value="GntR"/>
    <property type="match status" value="1"/>
</dbReference>
<dbReference type="RefSeq" id="WP_048243107.1">
    <property type="nucleotide sequence ID" value="NZ_LDWR01000006.1"/>
</dbReference>
<dbReference type="SUPFAM" id="SSF46785">
    <property type="entry name" value="Winged helix' DNA-binding domain"/>
    <property type="match status" value="1"/>
</dbReference>
<dbReference type="PROSITE" id="PS50949">
    <property type="entry name" value="HTH_GNTR"/>
    <property type="match status" value="1"/>
</dbReference>
<accession>A0A0J5XIH4</accession>
<evidence type="ECO:0000256" key="2">
    <source>
        <dbReference type="ARBA" id="ARBA00023125"/>
    </source>
</evidence>
<sequence>MKKTGPAKNASRHKPSSPPDQLLADVAFAQIEEMIITRKLPPGSMISESQLAVEMEMGRTPVREALQRLRQIGFVETLPRRGTLVAGVDIRQQLELLEVRRPLEELVAQVAGVRATPEERTHLLKLAKEMMTAAERGDTKSWIRIGGEIHHAEVYATHNSMLITSMLPIHAQSRRFWYHHIVQNRAYVEGAQLHSNVLKAIAAGDGKRATAAVQGLMQFIERFTRSALDTF</sequence>
<evidence type="ECO:0000256" key="1">
    <source>
        <dbReference type="ARBA" id="ARBA00023015"/>
    </source>
</evidence>
<dbReference type="InterPro" id="IPR036390">
    <property type="entry name" value="WH_DNA-bd_sf"/>
</dbReference>
<dbReference type="PANTHER" id="PTHR43537:SF5">
    <property type="entry name" value="UXU OPERON TRANSCRIPTIONAL REGULATOR"/>
    <property type="match status" value="1"/>
</dbReference>
<gene>
    <name evidence="6" type="ORF">VL15_03105</name>
</gene>
<dbReference type="InterPro" id="IPR011711">
    <property type="entry name" value="GntR_C"/>
</dbReference>
<feature type="compositionally biased region" description="Basic residues" evidence="4">
    <location>
        <begin position="1"/>
        <end position="15"/>
    </location>
</feature>
<protein>
    <recommendedName>
        <fullName evidence="5">HTH gntR-type domain-containing protein</fullName>
    </recommendedName>
</protein>
<dbReference type="Gene3D" id="1.20.120.530">
    <property type="entry name" value="GntR ligand-binding domain-like"/>
    <property type="match status" value="1"/>
</dbReference>
<dbReference type="Pfam" id="PF07729">
    <property type="entry name" value="FCD"/>
    <property type="match status" value="1"/>
</dbReference>
<keyword evidence="2" id="KW-0238">DNA-binding</keyword>
<dbReference type="SUPFAM" id="SSF48008">
    <property type="entry name" value="GntR ligand-binding domain-like"/>
    <property type="match status" value="1"/>
</dbReference>
<dbReference type="EMBL" id="LDWR01000006">
    <property type="protein sequence ID" value="KML62552.1"/>
    <property type="molecule type" value="Genomic_DNA"/>
</dbReference>
<keyword evidence="1" id="KW-0805">Transcription regulation</keyword>
<dbReference type="InterPro" id="IPR036388">
    <property type="entry name" value="WH-like_DNA-bd_sf"/>
</dbReference>
<proteinExistence type="predicted"/>